<reference evidence="3" key="1">
    <citation type="submission" date="2015-09" db="EMBL/GenBank/DDBJ databases">
        <authorList>
            <person name="Fill T.P."/>
            <person name="Baretta J.F."/>
            <person name="de Almeida L.G."/>
            <person name="Rocha M."/>
            <person name="de Souza D.H."/>
            <person name="Malavazi I."/>
            <person name="Cerdeira L.T."/>
            <person name="Hong H."/>
            <person name="Samborskyy M."/>
            <person name="de Vasconcelos A.T."/>
            <person name="Leadlay P."/>
            <person name="Rodrigues-Filho E."/>
        </authorList>
    </citation>
    <scope>NUCLEOTIDE SEQUENCE [LARGE SCALE GENOMIC DNA]</scope>
    <source>
        <strain evidence="3">LaBioMMi 136</strain>
    </source>
</reference>
<gene>
    <name evidence="2" type="ORF">PEBR_12042</name>
</gene>
<sequence>MPPPPMNRNVADSNPRGPDVTNLPRTWITPDDYFHNLAMSMPVTEDSTNAISEPRLVRSTVPVNDLRSAIPPNWTSHATDLWHQYPENWTQLDHNVGNLDIPGRTQAPSPHRMKKLCREPLPC</sequence>
<organism evidence="2 3">
    <name type="scientific">Penicillium brasilianum</name>
    <dbReference type="NCBI Taxonomy" id="104259"/>
    <lineage>
        <taxon>Eukaryota</taxon>
        <taxon>Fungi</taxon>
        <taxon>Dikarya</taxon>
        <taxon>Ascomycota</taxon>
        <taxon>Pezizomycotina</taxon>
        <taxon>Eurotiomycetes</taxon>
        <taxon>Eurotiomycetidae</taxon>
        <taxon>Eurotiales</taxon>
        <taxon>Aspergillaceae</taxon>
        <taxon>Penicillium</taxon>
    </lineage>
</organism>
<evidence type="ECO:0000313" key="3">
    <source>
        <dbReference type="Proteomes" id="UP000190744"/>
    </source>
</evidence>
<dbReference type="EMBL" id="LJBN01000118">
    <property type="protein sequence ID" value="OOQ88415.1"/>
    <property type="molecule type" value="Genomic_DNA"/>
</dbReference>
<feature type="region of interest" description="Disordered" evidence="1">
    <location>
        <begin position="1"/>
        <end position="24"/>
    </location>
</feature>
<comment type="caution">
    <text evidence="2">The sequence shown here is derived from an EMBL/GenBank/DDBJ whole genome shotgun (WGS) entry which is preliminary data.</text>
</comment>
<dbReference type="Proteomes" id="UP000190744">
    <property type="component" value="Unassembled WGS sequence"/>
</dbReference>
<proteinExistence type="predicted"/>
<name>A0A1S9RSD4_PENBI</name>
<evidence type="ECO:0000256" key="1">
    <source>
        <dbReference type="SAM" id="MobiDB-lite"/>
    </source>
</evidence>
<protein>
    <submittedName>
        <fullName evidence="2">Uncharacterized protein</fullName>
    </submittedName>
</protein>
<accession>A0A1S9RSD4</accession>
<dbReference type="AlphaFoldDB" id="A0A1S9RSD4"/>
<evidence type="ECO:0000313" key="2">
    <source>
        <dbReference type="EMBL" id="OOQ88415.1"/>
    </source>
</evidence>